<keyword evidence="2" id="KW-1185">Reference proteome</keyword>
<evidence type="ECO:0000313" key="2">
    <source>
        <dbReference type="Proteomes" id="UP000314294"/>
    </source>
</evidence>
<dbReference type="AlphaFoldDB" id="A0A4Z2JGD2"/>
<name>A0A4Z2JGD2_9TELE</name>
<sequence>MLLVSLPEMESEGEGQRTSSGWLMLGEEAWETDASDRGVSWGMDGHEERPSQLSSGLLFDSFLAKMQQRALVLQSHLLVLHVLTHHVHGELGKAVLSARKGHVCILNLWENKDRSLDLQLIEVTRMALLPGLQGQSSESSIWANDTLSCWAMDTLITLSTSPSCRTDSSMDSRYWSSTAIRCCKTAVVTSARGTSRLEVVLHITPVVYHVNMSCIYLWSWSLLDHCELWCLGLDDLPPERHFSQSHWESLLPEENHGMESRTEKPFWAWLPETSYCQDPD</sequence>
<accession>A0A4Z2JGD2</accession>
<reference evidence="1 2" key="1">
    <citation type="submission" date="2019-03" db="EMBL/GenBank/DDBJ databases">
        <title>First draft genome of Liparis tanakae, snailfish: a comprehensive survey of snailfish specific genes.</title>
        <authorList>
            <person name="Kim W."/>
            <person name="Song I."/>
            <person name="Jeong J.-H."/>
            <person name="Kim D."/>
            <person name="Kim S."/>
            <person name="Ryu S."/>
            <person name="Song J.Y."/>
            <person name="Lee S.K."/>
        </authorList>
    </citation>
    <scope>NUCLEOTIDE SEQUENCE [LARGE SCALE GENOMIC DNA]</scope>
    <source>
        <tissue evidence="1">Muscle</tissue>
    </source>
</reference>
<organism evidence="1 2">
    <name type="scientific">Liparis tanakae</name>
    <name type="common">Tanaka's snailfish</name>
    <dbReference type="NCBI Taxonomy" id="230148"/>
    <lineage>
        <taxon>Eukaryota</taxon>
        <taxon>Metazoa</taxon>
        <taxon>Chordata</taxon>
        <taxon>Craniata</taxon>
        <taxon>Vertebrata</taxon>
        <taxon>Euteleostomi</taxon>
        <taxon>Actinopterygii</taxon>
        <taxon>Neopterygii</taxon>
        <taxon>Teleostei</taxon>
        <taxon>Neoteleostei</taxon>
        <taxon>Acanthomorphata</taxon>
        <taxon>Eupercaria</taxon>
        <taxon>Perciformes</taxon>
        <taxon>Cottioidei</taxon>
        <taxon>Cottales</taxon>
        <taxon>Liparidae</taxon>
        <taxon>Liparis</taxon>
    </lineage>
</organism>
<protein>
    <submittedName>
        <fullName evidence="1">Uncharacterized protein</fullName>
    </submittedName>
</protein>
<dbReference type="Proteomes" id="UP000314294">
    <property type="component" value="Unassembled WGS sequence"/>
</dbReference>
<gene>
    <name evidence="1" type="ORF">EYF80_000548</name>
</gene>
<dbReference type="EMBL" id="SRLO01000002">
    <property type="protein sequence ID" value="TNN89260.1"/>
    <property type="molecule type" value="Genomic_DNA"/>
</dbReference>
<proteinExistence type="predicted"/>
<evidence type="ECO:0000313" key="1">
    <source>
        <dbReference type="EMBL" id="TNN89260.1"/>
    </source>
</evidence>
<comment type="caution">
    <text evidence="1">The sequence shown here is derived from an EMBL/GenBank/DDBJ whole genome shotgun (WGS) entry which is preliminary data.</text>
</comment>